<dbReference type="GO" id="GO:0003677">
    <property type="term" value="F:DNA binding"/>
    <property type="evidence" value="ECO:0007669"/>
    <property type="project" value="UniProtKB-UniRule"/>
</dbReference>
<dbReference type="Gene3D" id="3.40.50.300">
    <property type="entry name" value="P-loop containing nucleotide triphosphate hydrolases"/>
    <property type="match status" value="1"/>
</dbReference>
<dbReference type="InterPro" id="IPR014001">
    <property type="entry name" value="Helicase_ATP-bd"/>
</dbReference>
<evidence type="ECO:0000313" key="10">
    <source>
        <dbReference type="Proteomes" id="UP000295805"/>
    </source>
</evidence>
<reference evidence="9 10" key="1">
    <citation type="submission" date="2019-03" db="EMBL/GenBank/DDBJ databases">
        <title>Root nodule microbial communities of legume samples collected from USA, Mexico and Botswana.</title>
        <authorList>
            <person name="Hirsch A."/>
        </authorList>
    </citation>
    <scope>NUCLEOTIDE SEQUENCE [LARGE SCALE GENOMIC DNA]</scope>
    <source>
        <strain evidence="9 10">55</strain>
    </source>
</reference>
<dbReference type="InterPro" id="IPR000330">
    <property type="entry name" value="SNF2_N"/>
</dbReference>
<keyword evidence="3 9" id="KW-0347">Helicase</keyword>
<dbReference type="Gene3D" id="3.40.50.10810">
    <property type="entry name" value="Tandem AAA-ATPase domain"/>
    <property type="match status" value="1"/>
</dbReference>
<dbReference type="GO" id="GO:0016787">
    <property type="term" value="F:hydrolase activity"/>
    <property type="evidence" value="ECO:0007669"/>
    <property type="project" value="UniProtKB-KW"/>
</dbReference>
<dbReference type="PANTHER" id="PTHR10799">
    <property type="entry name" value="SNF2/RAD54 HELICASE FAMILY"/>
    <property type="match status" value="1"/>
</dbReference>
<dbReference type="PROSITE" id="PS51900">
    <property type="entry name" value="CB"/>
    <property type="match status" value="1"/>
</dbReference>
<dbReference type="AlphaFoldDB" id="A0A4R3ZM98"/>
<keyword evidence="5" id="KW-0238">DNA-binding</keyword>
<dbReference type="SUPFAM" id="SSF52540">
    <property type="entry name" value="P-loop containing nucleoside triphosphate hydrolases"/>
    <property type="match status" value="2"/>
</dbReference>
<organism evidence="9 10">
    <name type="scientific">Dietzia cinnamea</name>
    <dbReference type="NCBI Taxonomy" id="321318"/>
    <lineage>
        <taxon>Bacteria</taxon>
        <taxon>Bacillati</taxon>
        <taxon>Actinomycetota</taxon>
        <taxon>Actinomycetes</taxon>
        <taxon>Mycobacteriales</taxon>
        <taxon>Dietziaceae</taxon>
        <taxon>Dietzia</taxon>
    </lineage>
</organism>
<keyword evidence="2" id="KW-0378">Hydrolase</keyword>
<dbReference type="Pfam" id="PF00176">
    <property type="entry name" value="SNF2-rel_dom"/>
    <property type="match status" value="1"/>
</dbReference>
<evidence type="ECO:0000256" key="5">
    <source>
        <dbReference type="PROSITE-ProRule" id="PRU01248"/>
    </source>
</evidence>
<dbReference type="Proteomes" id="UP000295805">
    <property type="component" value="Unassembled WGS sequence"/>
</dbReference>
<evidence type="ECO:0000313" key="9">
    <source>
        <dbReference type="EMBL" id="TCW20607.1"/>
    </source>
</evidence>
<evidence type="ECO:0000259" key="8">
    <source>
        <dbReference type="PROSITE" id="PS51900"/>
    </source>
</evidence>
<evidence type="ECO:0000256" key="3">
    <source>
        <dbReference type="ARBA" id="ARBA00022806"/>
    </source>
</evidence>
<keyword evidence="4" id="KW-0067">ATP-binding</keyword>
<dbReference type="InterPro" id="IPR038718">
    <property type="entry name" value="SNF2-like_sf"/>
</dbReference>
<accession>A0A4R3ZM98</accession>
<gene>
    <name evidence="9" type="ORF">EDD19_1305</name>
</gene>
<feature type="domain" description="Core-binding (CB)" evidence="8">
    <location>
        <begin position="580"/>
        <end position="690"/>
    </location>
</feature>
<evidence type="ECO:0000259" key="7">
    <source>
        <dbReference type="PROSITE" id="PS51194"/>
    </source>
</evidence>
<feature type="domain" description="Helicase C-terminal" evidence="7">
    <location>
        <begin position="443"/>
        <end position="600"/>
    </location>
</feature>
<dbReference type="CDD" id="cd18793">
    <property type="entry name" value="SF2_C_SNF"/>
    <property type="match status" value="1"/>
</dbReference>
<dbReference type="InterPro" id="IPR027417">
    <property type="entry name" value="P-loop_NTPase"/>
</dbReference>
<dbReference type="RefSeq" id="WP_131886435.1">
    <property type="nucleotide sequence ID" value="NZ_CP143053.1"/>
</dbReference>
<feature type="domain" description="Helicase ATP-binding" evidence="6">
    <location>
        <begin position="137"/>
        <end position="306"/>
    </location>
</feature>
<sequence length="980" mass="108520">MSSIAVSQPTPTGQVPFAPGVTVVVRDEEWLVTAVERAASTPGAEGDAYLLKVRGVSPYVRDTTATFYTDLDDVTPLDPSKSTVVADPSPGYRRSRLWLESTLRRTPVPLYDESLVVSTQMLADHLDYQLSAVRKALSNQTLRPRLLIADAVGLGKTLEIGMILAELIRRGRGERILVVTPRHVLEQMQQELWTRFAIPLVRLDSMGIQKVRRTLPATRNPFTFFPRVIVSIDTLKSAKYRAQLERVRWDAVVIDEVHNATNSATQNNELARLLAPTTEALILASATPHNGRAESFAELIRLLDPTAVGPDGTINPRDLQPLIIRRHRHSPEVDDEVGSKWAVRAEPNNILVPASPQETALARELRDTWTRPGVQPPSGDNRLFPWTLAKAYLSSPAALIESVTNRRKNASDPVELAALDRLQELAEQVTPASSAKYQRLLSYLREIGISPRSEQRVVIFSERVRTLHWLAENLAKDLKLKSDAVAVMHGGLSDQEQMDLVDGFKRASSPLRVLVTGDVASEGVNLHTQCHHLVHYDIPWSLIRIQQRNGRVDRYGQRTPPVITTLLLDPPEDAAPGDLQVLTRLMEREYEAHSQLGDVASLMGAHSEAREEDTIREVLAGKKDFEDAVRRPEDVLAAAGEVDDDDELDFDDIDAFLEQISMSSTDESGASAATQARRYSVYESEVDYLEDALTEAFHNEPQFPRARGGVAWRRNANDTAQLEPTDDLARRLDLLPEDYVRARRVRKELILATSVNRGKQSLAEAREGASETTWPIAHFLGPLHPVSDWAADRALASMARQEVPAVRGRVDCPTVLVIGTLMNRRGQVVTRAFSAVEFPAPELAAAEPIEDPYAWLTEIGLAVGATNPGPVADAAELSTLIPRAVKSTTGSLEAVFAQAGAEADRRITAWRERSHEWENQADELISSARLTTLSRRVKEEAELAEQLRPEQRLVRPLLVVVPLDHPIADTSAPTTSQENS</sequence>
<name>A0A4R3ZM98_9ACTN</name>
<dbReference type="CDD" id="cd18011">
    <property type="entry name" value="DEXDc_RapA"/>
    <property type="match status" value="1"/>
</dbReference>
<protein>
    <submittedName>
        <fullName evidence="9">SNF2 family DNA or RNA helicase</fullName>
    </submittedName>
</protein>
<proteinExistence type="predicted"/>
<evidence type="ECO:0000256" key="1">
    <source>
        <dbReference type="ARBA" id="ARBA00022741"/>
    </source>
</evidence>
<dbReference type="InterPro" id="IPR001650">
    <property type="entry name" value="Helicase_C-like"/>
</dbReference>
<dbReference type="PROSITE" id="PS51192">
    <property type="entry name" value="HELICASE_ATP_BIND_1"/>
    <property type="match status" value="1"/>
</dbReference>
<dbReference type="SMART" id="SM00487">
    <property type="entry name" value="DEXDc"/>
    <property type="match status" value="1"/>
</dbReference>
<dbReference type="GO" id="GO:0004386">
    <property type="term" value="F:helicase activity"/>
    <property type="evidence" value="ECO:0007669"/>
    <property type="project" value="UniProtKB-KW"/>
</dbReference>
<dbReference type="GO" id="GO:0005524">
    <property type="term" value="F:ATP binding"/>
    <property type="evidence" value="ECO:0007669"/>
    <property type="project" value="UniProtKB-KW"/>
</dbReference>
<dbReference type="Pfam" id="PF00271">
    <property type="entry name" value="Helicase_C"/>
    <property type="match status" value="1"/>
</dbReference>
<keyword evidence="1" id="KW-0547">Nucleotide-binding</keyword>
<dbReference type="InterPro" id="IPR044068">
    <property type="entry name" value="CB"/>
</dbReference>
<dbReference type="SMART" id="SM00490">
    <property type="entry name" value="HELICc"/>
    <property type="match status" value="1"/>
</dbReference>
<dbReference type="EMBL" id="SMCX01000030">
    <property type="protein sequence ID" value="TCW20607.1"/>
    <property type="molecule type" value="Genomic_DNA"/>
</dbReference>
<evidence type="ECO:0000256" key="4">
    <source>
        <dbReference type="ARBA" id="ARBA00022840"/>
    </source>
</evidence>
<comment type="caution">
    <text evidence="9">The sequence shown here is derived from an EMBL/GenBank/DDBJ whole genome shotgun (WGS) entry which is preliminary data.</text>
</comment>
<evidence type="ECO:0000259" key="6">
    <source>
        <dbReference type="PROSITE" id="PS51192"/>
    </source>
</evidence>
<dbReference type="InterPro" id="IPR049730">
    <property type="entry name" value="SNF2/RAD54-like_C"/>
</dbReference>
<dbReference type="PROSITE" id="PS51194">
    <property type="entry name" value="HELICASE_CTER"/>
    <property type="match status" value="1"/>
</dbReference>
<dbReference type="InterPro" id="IPR057342">
    <property type="entry name" value="DEXDc_RapA"/>
</dbReference>
<evidence type="ECO:0000256" key="2">
    <source>
        <dbReference type="ARBA" id="ARBA00022801"/>
    </source>
</evidence>
<dbReference type="GeneID" id="89531086"/>